<keyword evidence="4" id="KW-0479">Metal-binding</keyword>
<accession>A0A382BKM0</accession>
<evidence type="ECO:0000313" key="8">
    <source>
        <dbReference type="EMBL" id="SVB13862.1"/>
    </source>
</evidence>
<dbReference type="GO" id="GO:0042732">
    <property type="term" value="P:D-xylose metabolic process"/>
    <property type="evidence" value="ECO:0007669"/>
    <property type="project" value="UniProtKB-KW"/>
</dbReference>
<dbReference type="EC" id="5.3.1.5" evidence="2"/>
<sequence length="437" mass="49247">MKVFFPGIKAIKYEGPDSKNPLAFKHYNAEEVVGKKTMKEHLRFSVAYWHTFKGGGIDPFGPTPVYDRPWDKASDEMQRAEDTMQAAFEFITKLGVPFYCWHDRDIAPEADSLKETNERLERIVTLAGKLQRDTGVKLLWGTSNCFSNRRFTHGAATNPDAHVFAYAAAQIKKAMECTKKLGGANYVFWGGREGYSNLINTDLKHEQEQMARLLHMAVEHKKAIGFRGTLLIEPKPKEPTKHQYDYDAATVLSFLRKFDLIDEFKLNIEANHATLAGHTFEHDLTVASADGRLGSIDANRGDYLLGWDTDQFPTDIYSATFAMLVILKQKGLGKGGVNFDAKVRRGSIDGEDLFHAHIGGMDSFARGLKIADRIIEDGVLNDFIAKRYKSFRTGIGRKIMTGETNFSELETYIHENGEPELVSGREEMLENIINGYI</sequence>
<evidence type="ECO:0000256" key="5">
    <source>
        <dbReference type="ARBA" id="ARBA00023235"/>
    </source>
</evidence>
<keyword evidence="3" id="KW-0859">Xylose metabolism</keyword>
<dbReference type="InterPro" id="IPR013452">
    <property type="entry name" value="Xylose_isom_bac"/>
</dbReference>
<organism evidence="8">
    <name type="scientific">marine metagenome</name>
    <dbReference type="NCBI Taxonomy" id="408172"/>
    <lineage>
        <taxon>unclassified sequences</taxon>
        <taxon>metagenomes</taxon>
        <taxon>ecological metagenomes</taxon>
    </lineage>
</organism>
<dbReference type="PROSITE" id="PS51415">
    <property type="entry name" value="XYLOSE_ISOMERASE"/>
    <property type="match status" value="1"/>
</dbReference>
<evidence type="ECO:0000256" key="3">
    <source>
        <dbReference type="ARBA" id="ARBA00022629"/>
    </source>
</evidence>
<dbReference type="FunFam" id="3.20.20.150:FF:000002">
    <property type="entry name" value="Xylose isomerase"/>
    <property type="match status" value="1"/>
</dbReference>
<dbReference type="EMBL" id="UINC01030068">
    <property type="protein sequence ID" value="SVB13862.1"/>
    <property type="molecule type" value="Genomic_DNA"/>
</dbReference>
<protein>
    <recommendedName>
        <fullName evidence="2">xylose isomerase</fullName>
        <ecNumber evidence="2">5.3.1.5</ecNumber>
    </recommendedName>
</protein>
<keyword evidence="5" id="KW-0413">Isomerase</keyword>
<evidence type="ECO:0000256" key="2">
    <source>
        <dbReference type="ARBA" id="ARBA00011958"/>
    </source>
</evidence>
<dbReference type="GO" id="GO:0046872">
    <property type="term" value="F:metal ion binding"/>
    <property type="evidence" value="ECO:0007669"/>
    <property type="project" value="UniProtKB-KW"/>
</dbReference>
<reference evidence="8" key="1">
    <citation type="submission" date="2018-05" db="EMBL/GenBank/DDBJ databases">
        <authorList>
            <person name="Lanie J.A."/>
            <person name="Ng W.-L."/>
            <person name="Kazmierczak K.M."/>
            <person name="Andrzejewski T.M."/>
            <person name="Davidsen T.M."/>
            <person name="Wayne K.J."/>
            <person name="Tettelin H."/>
            <person name="Glass J.I."/>
            <person name="Rusch D."/>
            <person name="Podicherti R."/>
            <person name="Tsui H.-C.T."/>
            <person name="Winkler M.E."/>
        </authorList>
    </citation>
    <scope>NUCLEOTIDE SEQUENCE</scope>
</reference>
<evidence type="ECO:0000256" key="1">
    <source>
        <dbReference type="ARBA" id="ARBA00005765"/>
    </source>
</evidence>
<dbReference type="InterPro" id="IPR036237">
    <property type="entry name" value="Xyl_isomerase-like_sf"/>
</dbReference>
<dbReference type="GO" id="GO:0009045">
    <property type="term" value="F:xylose isomerase activity"/>
    <property type="evidence" value="ECO:0007669"/>
    <property type="project" value="UniProtKB-EC"/>
</dbReference>
<comment type="catalytic activity">
    <reaction evidence="7">
        <text>alpha-D-xylose = alpha-D-xylulofuranose</text>
        <dbReference type="Rhea" id="RHEA:22816"/>
        <dbReference type="ChEBI" id="CHEBI:28518"/>
        <dbReference type="ChEBI" id="CHEBI:188998"/>
        <dbReference type="EC" id="5.3.1.5"/>
    </reaction>
</comment>
<dbReference type="Gene3D" id="3.20.20.150">
    <property type="entry name" value="Divalent-metal-dependent TIM barrel enzymes"/>
    <property type="match status" value="1"/>
</dbReference>
<dbReference type="InterPro" id="IPR001998">
    <property type="entry name" value="Xylose_isomerase"/>
</dbReference>
<dbReference type="HAMAP" id="MF_00455">
    <property type="entry name" value="Xylose_isom_A"/>
    <property type="match status" value="1"/>
</dbReference>
<keyword evidence="6" id="KW-0119">Carbohydrate metabolism</keyword>
<name>A0A382BKM0_9ZZZZ</name>
<dbReference type="PANTHER" id="PTHR48408">
    <property type="match status" value="1"/>
</dbReference>
<evidence type="ECO:0000256" key="4">
    <source>
        <dbReference type="ARBA" id="ARBA00022723"/>
    </source>
</evidence>
<evidence type="ECO:0000256" key="6">
    <source>
        <dbReference type="ARBA" id="ARBA00023277"/>
    </source>
</evidence>
<dbReference type="NCBIfam" id="TIGR02630">
    <property type="entry name" value="xylose_isom_A"/>
    <property type="match status" value="1"/>
</dbReference>
<dbReference type="PANTHER" id="PTHR48408:SF1">
    <property type="entry name" value="XYLOSE ISOMERASE"/>
    <property type="match status" value="1"/>
</dbReference>
<comment type="similarity">
    <text evidence="1">Belongs to the xylose isomerase family.</text>
</comment>
<dbReference type="SUPFAM" id="SSF51658">
    <property type="entry name" value="Xylose isomerase-like"/>
    <property type="match status" value="1"/>
</dbReference>
<dbReference type="NCBIfam" id="NF003998">
    <property type="entry name" value="PRK05474.1"/>
    <property type="match status" value="1"/>
</dbReference>
<proteinExistence type="inferred from homology"/>
<dbReference type="AlphaFoldDB" id="A0A382BKM0"/>
<gene>
    <name evidence="8" type="ORF">METZ01_LOCUS166716</name>
</gene>
<evidence type="ECO:0000256" key="7">
    <source>
        <dbReference type="ARBA" id="ARBA00033659"/>
    </source>
</evidence>
<dbReference type="PRINTS" id="PR00688">
    <property type="entry name" value="XYLOSISMRASE"/>
</dbReference>